<sequence length="655" mass="75347">MKHIALIFVLFLCLPTLPVLGQTRTFNTKPNAKMDTIRVKADRFLFIHDEAYYARVDTIFILPDTTDFYIRKNNMERTQEFYRRVETKMSKSKLANVMYDYMFSQNSSSPRTEEFHEQRFTPYERESISAIRYKHLPIFGATVKDTTIYKPSKFSKPINKAHVYTRDWVIRRNLTFQSGDRINPEDLVDSERLIRRLRYIKEARVMVNERPGDDQADIAVVTQDVFPYSLILSPNNDNDAMFGITSINIGGIGHEFEYDYIRNGGSDFFYRVANISGTFIDGELNYSHHFLRTGAGANLERDFVTQQTKYAGGASLNKYEFGEYNYQPMTDTTTTYSYNRNYANLWVGRAFQTKIKSQFFGVDALTNIVASAGVEHQDFYDQPVISADTNYRYHDRNTYLLSIGVSARNYYKDRFILQFGRTEDIPTGSALGIVTGIQTTEFRTRLYVGYNYARGGYVGKIGYLNGIISLGSFIKIKEDIYEETTYQNGILKLGIDYFTPLLTINQVKLRQFVDFTFSQAIIPDEEYILNSQSDIGIRGVRGYYHRATSKVNIKLETVMFTPINFLEFRMAAFGFLDYTVTKNSENDFFGTDHFLGLGGGIRLRNDNLAFSTIQVRFGYYPSTPINASYGMINLATAASVGIRDFNFKAPEIIPF</sequence>
<dbReference type="AlphaFoldDB" id="A0A1W2GDB0"/>
<reference evidence="2 3" key="1">
    <citation type="submission" date="2017-04" db="EMBL/GenBank/DDBJ databases">
        <authorList>
            <person name="Afonso C.L."/>
            <person name="Miller P.J."/>
            <person name="Scott M.A."/>
            <person name="Spackman E."/>
            <person name="Goraichik I."/>
            <person name="Dimitrov K.M."/>
            <person name="Suarez D.L."/>
            <person name="Swayne D.E."/>
        </authorList>
    </citation>
    <scope>NUCLEOTIDE SEQUENCE [LARGE SCALE GENOMIC DNA]</scope>
    <source>
        <strain evidence="2 3">DSM 26133</strain>
    </source>
</reference>
<dbReference type="STRING" id="692418.SAMN04488029_2051"/>
<accession>A0A1W2GDB0</accession>
<protein>
    <recommendedName>
        <fullName evidence="4">Outer membrane protein assembly factor BamA</fullName>
    </recommendedName>
</protein>
<evidence type="ECO:0000313" key="2">
    <source>
        <dbReference type="EMBL" id="SMD34504.1"/>
    </source>
</evidence>
<proteinExistence type="predicted"/>
<feature type="chain" id="PRO_5013389047" description="Outer membrane protein assembly factor BamA" evidence="1">
    <location>
        <begin position="22"/>
        <end position="655"/>
    </location>
</feature>
<keyword evidence="1" id="KW-0732">Signal</keyword>
<evidence type="ECO:0008006" key="4">
    <source>
        <dbReference type="Google" id="ProtNLM"/>
    </source>
</evidence>
<evidence type="ECO:0000313" key="3">
    <source>
        <dbReference type="Proteomes" id="UP000192472"/>
    </source>
</evidence>
<feature type="signal peptide" evidence="1">
    <location>
        <begin position="1"/>
        <end position="21"/>
    </location>
</feature>
<evidence type="ECO:0000256" key="1">
    <source>
        <dbReference type="SAM" id="SignalP"/>
    </source>
</evidence>
<dbReference type="Proteomes" id="UP000192472">
    <property type="component" value="Unassembled WGS sequence"/>
</dbReference>
<dbReference type="EMBL" id="FWYF01000002">
    <property type="protein sequence ID" value="SMD34504.1"/>
    <property type="molecule type" value="Genomic_DNA"/>
</dbReference>
<keyword evidence="3" id="KW-1185">Reference proteome</keyword>
<dbReference type="Gene3D" id="3.10.20.310">
    <property type="entry name" value="membrane protein fhac"/>
    <property type="match status" value="1"/>
</dbReference>
<gene>
    <name evidence="2" type="ORF">SAMN04488029_2051</name>
</gene>
<organism evidence="2 3">
    <name type="scientific">Reichenbachiella faecimaris</name>
    <dbReference type="NCBI Taxonomy" id="692418"/>
    <lineage>
        <taxon>Bacteria</taxon>
        <taxon>Pseudomonadati</taxon>
        <taxon>Bacteroidota</taxon>
        <taxon>Cytophagia</taxon>
        <taxon>Cytophagales</taxon>
        <taxon>Reichenbachiellaceae</taxon>
        <taxon>Reichenbachiella</taxon>
    </lineage>
</organism>
<name>A0A1W2GDB0_REIFA</name>